<dbReference type="GO" id="GO:0003677">
    <property type="term" value="F:DNA binding"/>
    <property type="evidence" value="ECO:0007669"/>
    <property type="project" value="InterPro"/>
</dbReference>
<dbReference type="AlphaFoldDB" id="A0A9D5I1T6"/>
<dbReference type="InterPro" id="IPR010982">
    <property type="entry name" value="Lambda_DNA-bd_dom_sf"/>
</dbReference>
<dbReference type="EMBL" id="LJJD01000022">
    <property type="protein sequence ID" value="KQL56961.1"/>
    <property type="molecule type" value="Genomic_DNA"/>
</dbReference>
<feature type="domain" description="HTH cro/C1-type" evidence="1">
    <location>
        <begin position="8"/>
        <end position="68"/>
    </location>
</feature>
<dbReference type="Proteomes" id="UP000051061">
    <property type="component" value="Unassembled WGS sequence"/>
</dbReference>
<name>A0A9D5I1T6_9BACI</name>
<sequence>MIRKRDELILLRNNKNWSQRDVIELLNIRYSVSISESYYGMIEQGSRFPSLNVAIAIAKLFKVSPESIFKKRTEMKI</sequence>
<accession>A0A9D5I1T6</accession>
<dbReference type="PROSITE" id="PS50943">
    <property type="entry name" value="HTH_CROC1"/>
    <property type="match status" value="1"/>
</dbReference>
<dbReference type="InterPro" id="IPR001387">
    <property type="entry name" value="Cro/C1-type_HTH"/>
</dbReference>
<dbReference type="Pfam" id="PF01381">
    <property type="entry name" value="HTH_3"/>
    <property type="match status" value="1"/>
</dbReference>
<dbReference type="SUPFAM" id="SSF47413">
    <property type="entry name" value="lambda repressor-like DNA-binding domains"/>
    <property type="match status" value="1"/>
</dbReference>
<proteinExistence type="predicted"/>
<evidence type="ECO:0000313" key="3">
    <source>
        <dbReference type="Proteomes" id="UP000051061"/>
    </source>
</evidence>
<comment type="caution">
    <text evidence="2">The sequence shown here is derived from an EMBL/GenBank/DDBJ whole genome shotgun (WGS) entry which is preliminary data.</text>
</comment>
<keyword evidence="3" id="KW-1185">Reference proteome</keyword>
<evidence type="ECO:0000259" key="1">
    <source>
        <dbReference type="PROSITE" id="PS50943"/>
    </source>
</evidence>
<protein>
    <recommendedName>
        <fullName evidence="1">HTH cro/C1-type domain-containing protein</fullName>
    </recommendedName>
</protein>
<organism evidence="2 3">
    <name type="scientific">Alkalicoccobacillus plakortidis</name>
    <dbReference type="NCBI Taxonomy" id="444060"/>
    <lineage>
        <taxon>Bacteria</taxon>
        <taxon>Bacillati</taxon>
        <taxon>Bacillota</taxon>
        <taxon>Bacilli</taxon>
        <taxon>Bacillales</taxon>
        <taxon>Bacillaceae</taxon>
        <taxon>Alkalicoccobacillus</taxon>
    </lineage>
</organism>
<gene>
    <name evidence="2" type="ORF">AN965_10890</name>
</gene>
<dbReference type="Gene3D" id="1.10.260.40">
    <property type="entry name" value="lambda repressor-like DNA-binding domains"/>
    <property type="match status" value="1"/>
</dbReference>
<dbReference type="SMART" id="SM00530">
    <property type="entry name" value="HTH_XRE"/>
    <property type="match status" value="1"/>
</dbReference>
<reference evidence="2 3" key="1">
    <citation type="submission" date="2015-09" db="EMBL/GenBank/DDBJ databases">
        <title>Genome sequencing project for genomic taxonomy and phylogenomics of Bacillus-like bacteria.</title>
        <authorList>
            <person name="Liu B."/>
            <person name="Wang J."/>
            <person name="Zhu Y."/>
            <person name="Liu G."/>
            <person name="Chen Q."/>
            <person name="Chen Z."/>
            <person name="Lan J."/>
            <person name="Che J."/>
            <person name="Ge C."/>
            <person name="Shi H."/>
            <person name="Pan Z."/>
            <person name="Liu X."/>
        </authorList>
    </citation>
    <scope>NUCLEOTIDE SEQUENCE [LARGE SCALE GENOMIC DNA]</scope>
    <source>
        <strain evidence="2 3">DSM 19153</strain>
    </source>
</reference>
<dbReference type="CDD" id="cd00093">
    <property type="entry name" value="HTH_XRE"/>
    <property type="match status" value="1"/>
</dbReference>
<evidence type="ECO:0000313" key="2">
    <source>
        <dbReference type="EMBL" id="KQL56961.1"/>
    </source>
</evidence>